<comment type="subunit">
    <text evidence="7">Homotetramer.</text>
</comment>
<evidence type="ECO:0000256" key="6">
    <source>
        <dbReference type="PIRSR" id="PIRSR611284-2"/>
    </source>
</evidence>
<dbReference type="NCBIfam" id="NF009466">
    <property type="entry name" value="PRK12826.1-2"/>
    <property type="match status" value="1"/>
</dbReference>
<comment type="similarity">
    <text evidence="1 7">Belongs to the short-chain dehydrogenases/reductases (SDR) family.</text>
</comment>
<dbReference type="InterPro" id="IPR020904">
    <property type="entry name" value="Sc_DH/Rdtase_CS"/>
</dbReference>
<keyword evidence="6 7" id="KW-0521">NADP</keyword>
<reference evidence="9" key="1">
    <citation type="submission" date="2016-10" db="EMBL/GenBank/DDBJ databases">
        <title>Genome sequence of Streptomyces mangrovisoli MUSC 149.</title>
        <authorList>
            <person name="Lee L.-H."/>
            <person name="Ser H.-L."/>
        </authorList>
    </citation>
    <scope>NUCLEOTIDE SEQUENCE [LARGE SCALE GENOMIC DNA]</scope>
    <source>
        <strain evidence="9">MUSC 149</strain>
    </source>
</reference>
<gene>
    <name evidence="9" type="ORF">WN71_021365</name>
</gene>
<proteinExistence type="inferred from homology"/>
<evidence type="ECO:0000256" key="1">
    <source>
        <dbReference type="ARBA" id="ARBA00006484"/>
    </source>
</evidence>
<dbReference type="EMBL" id="LAVA02000049">
    <property type="protein sequence ID" value="OIJ65803.1"/>
    <property type="molecule type" value="Genomic_DNA"/>
</dbReference>
<dbReference type="SUPFAM" id="SSF51735">
    <property type="entry name" value="NAD(P)-binding Rossmann-fold domains"/>
    <property type="match status" value="1"/>
</dbReference>
<dbReference type="PANTHER" id="PTHR42760:SF135">
    <property type="entry name" value="BLL7886 PROTEIN"/>
    <property type="match status" value="1"/>
</dbReference>
<evidence type="ECO:0000259" key="8">
    <source>
        <dbReference type="SMART" id="SM00822"/>
    </source>
</evidence>
<comment type="catalytic activity">
    <reaction evidence="4 7">
        <text>a (3R)-hydroxyacyl-[ACP] + NADP(+) = a 3-oxoacyl-[ACP] + NADPH + H(+)</text>
        <dbReference type="Rhea" id="RHEA:17397"/>
        <dbReference type="Rhea" id="RHEA-COMP:9916"/>
        <dbReference type="Rhea" id="RHEA-COMP:9945"/>
        <dbReference type="ChEBI" id="CHEBI:15378"/>
        <dbReference type="ChEBI" id="CHEBI:57783"/>
        <dbReference type="ChEBI" id="CHEBI:58349"/>
        <dbReference type="ChEBI" id="CHEBI:78776"/>
        <dbReference type="ChEBI" id="CHEBI:78827"/>
        <dbReference type="EC" id="1.1.1.100"/>
    </reaction>
</comment>
<dbReference type="InterPro" id="IPR002347">
    <property type="entry name" value="SDR_fam"/>
</dbReference>
<keyword evidence="7" id="KW-0443">Lipid metabolism</keyword>
<dbReference type="PROSITE" id="PS00061">
    <property type="entry name" value="ADH_SHORT"/>
    <property type="match status" value="1"/>
</dbReference>
<feature type="binding site" evidence="6">
    <location>
        <begin position="13"/>
        <end position="16"/>
    </location>
    <ligand>
        <name>NADP(+)</name>
        <dbReference type="ChEBI" id="CHEBI:58349"/>
    </ligand>
</feature>
<dbReference type="OrthoDB" id="9804774at2"/>
<dbReference type="EC" id="1.1.1.100" evidence="2 7"/>
<dbReference type="SMART" id="SM00822">
    <property type="entry name" value="PKS_KR"/>
    <property type="match status" value="1"/>
</dbReference>
<dbReference type="InterPro" id="IPR057326">
    <property type="entry name" value="KR_dom"/>
</dbReference>
<feature type="binding site" evidence="6">
    <location>
        <position position="189"/>
    </location>
    <ligand>
        <name>NADP(+)</name>
        <dbReference type="ChEBI" id="CHEBI:58349"/>
    </ligand>
</feature>
<evidence type="ECO:0000256" key="4">
    <source>
        <dbReference type="ARBA" id="ARBA00048508"/>
    </source>
</evidence>
<dbReference type="FunFam" id="3.40.50.720:FF:000173">
    <property type="entry name" value="3-oxoacyl-[acyl-carrier protein] reductase"/>
    <property type="match status" value="1"/>
</dbReference>
<feature type="domain" description="Ketoreductase" evidence="8">
    <location>
        <begin position="7"/>
        <end position="192"/>
    </location>
</feature>
<dbReference type="InterPro" id="IPR011284">
    <property type="entry name" value="3oxo_ACP_reduc"/>
</dbReference>
<dbReference type="NCBIfam" id="TIGR01830">
    <property type="entry name" value="3oxo_ACP_reduc"/>
    <property type="match status" value="1"/>
</dbReference>
<feature type="binding site" evidence="6">
    <location>
        <begin position="156"/>
        <end position="160"/>
    </location>
    <ligand>
        <name>NADP(+)</name>
        <dbReference type="ChEBI" id="CHEBI:58349"/>
    </ligand>
</feature>
<dbReference type="UniPathway" id="UPA00094"/>
<name>A0A1J4NTZ1_9ACTN</name>
<evidence type="ECO:0000313" key="9">
    <source>
        <dbReference type="EMBL" id="OIJ65803.1"/>
    </source>
</evidence>
<dbReference type="InterPro" id="IPR036291">
    <property type="entry name" value="NAD(P)-bd_dom_sf"/>
</dbReference>
<keyword evidence="10" id="KW-1185">Reference proteome</keyword>
<organism evidence="9 10">
    <name type="scientific">Streptomyces mangrovisoli</name>
    <dbReference type="NCBI Taxonomy" id="1428628"/>
    <lineage>
        <taxon>Bacteria</taxon>
        <taxon>Bacillati</taxon>
        <taxon>Actinomycetota</taxon>
        <taxon>Actinomycetes</taxon>
        <taxon>Kitasatosporales</taxon>
        <taxon>Streptomycetaceae</taxon>
        <taxon>Streptomyces</taxon>
    </lineage>
</organism>
<comment type="pathway">
    <text evidence="7">Lipid metabolism; fatty acid biosynthesis.</text>
</comment>
<dbReference type="GO" id="GO:0030497">
    <property type="term" value="P:fatty acid elongation"/>
    <property type="evidence" value="ECO:0007669"/>
    <property type="project" value="TreeGrafter"/>
</dbReference>
<dbReference type="PANTHER" id="PTHR42760">
    <property type="entry name" value="SHORT-CHAIN DEHYDROGENASES/REDUCTASES FAMILY MEMBER"/>
    <property type="match status" value="1"/>
</dbReference>
<protein>
    <recommendedName>
        <fullName evidence="2 7">3-oxoacyl-[acyl-carrier-protein] reductase</fullName>
        <ecNumber evidence="2 7">1.1.1.100</ecNumber>
    </recommendedName>
</protein>
<keyword evidence="7" id="KW-0444">Lipid biosynthesis</keyword>
<feature type="active site" description="Proton acceptor" evidence="5">
    <location>
        <position position="156"/>
    </location>
</feature>
<evidence type="ECO:0000256" key="7">
    <source>
        <dbReference type="RuleBase" id="RU366074"/>
    </source>
</evidence>
<dbReference type="RefSeq" id="WP_046589112.1">
    <property type="nucleotide sequence ID" value="NZ_LAVA02000049.1"/>
</dbReference>
<dbReference type="PRINTS" id="PR00081">
    <property type="entry name" value="GDHRDH"/>
</dbReference>
<evidence type="ECO:0000256" key="5">
    <source>
        <dbReference type="PIRSR" id="PIRSR611284-1"/>
    </source>
</evidence>
<comment type="function">
    <text evidence="7">Catalyzes the NADPH-dependent reduction of beta-ketoacyl-ACP substrates to beta-hydroxyacyl-ACP products, the first reductive step in the elongation cycle of fatty acid biosynthesis.</text>
</comment>
<dbReference type="GO" id="GO:0051287">
    <property type="term" value="F:NAD binding"/>
    <property type="evidence" value="ECO:0007669"/>
    <property type="project" value="UniProtKB-UniRule"/>
</dbReference>
<keyword evidence="3 7" id="KW-0560">Oxidoreductase</keyword>
<dbReference type="Pfam" id="PF13561">
    <property type="entry name" value="adh_short_C2"/>
    <property type="match status" value="1"/>
</dbReference>
<dbReference type="Gene3D" id="3.40.50.720">
    <property type="entry name" value="NAD(P)-binding Rossmann-like Domain"/>
    <property type="match status" value="1"/>
</dbReference>
<keyword evidence="7" id="KW-0276">Fatty acid metabolism</keyword>
<evidence type="ECO:0000313" key="10">
    <source>
        <dbReference type="Proteomes" id="UP000034196"/>
    </source>
</evidence>
<keyword evidence="7" id="KW-0275">Fatty acid biosynthesis</keyword>
<dbReference type="PRINTS" id="PR00080">
    <property type="entry name" value="SDRFAMILY"/>
</dbReference>
<comment type="caution">
    <text evidence="9">The sequence shown here is derived from an EMBL/GenBank/DDBJ whole genome shotgun (WGS) entry which is preliminary data.</text>
</comment>
<accession>A0A1J4NTZ1</accession>
<dbReference type="Proteomes" id="UP000034196">
    <property type="component" value="Unassembled WGS sequence"/>
</dbReference>
<evidence type="ECO:0000256" key="2">
    <source>
        <dbReference type="ARBA" id="ARBA00012948"/>
    </source>
</evidence>
<dbReference type="GO" id="GO:0004316">
    <property type="term" value="F:3-oxoacyl-[acyl-carrier-protein] reductase (NADPH) activity"/>
    <property type="evidence" value="ECO:0007669"/>
    <property type="project" value="UniProtKB-UniRule"/>
</dbReference>
<dbReference type="AlphaFoldDB" id="A0A1J4NTZ1"/>
<sequence length="248" mass="26144">MHDGQRGHVIVTGGSRGIGRAIAVQLAAEGYDITFCGRSASAASEETAELVRAQGARCFHQACDVADGQAVDTFVKRAESELGPVYALVNSAGIVKDNHLVMMSVEDWTSVIDTNLTGTFNFCRTVGFGMLKRRTGVIVNVSSVAGVYGHATQANYAASKGGVNSLSRTLAKELARYGIRVNVVAPGFIETDMTGELGDKARKEALAAVPLRRFGTAREVADLTAFLLSDKASYITGQVLQIDGGVAL</sequence>
<evidence type="ECO:0000256" key="3">
    <source>
        <dbReference type="ARBA" id="ARBA00023002"/>
    </source>
</evidence>
<dbReference type="STRING" id="1428628.WN71_021365"/>